<dbReference type="Proteomes" id="UP000298663">
    <property type="component" value="Unassembled WGS sequence"/>
</dbReference>
<keyword evidence="1" id="KW-0732">Signal</keyword>
<dbReference type="EMBL" id="AZBU02000001">
    <property type="protein sequence ID" value="TMS37380.1"/>
    <property type="molecule type" value="Genomic_DNA"/>
</dbReference>
<reference evidence="2 3" key="2">
    <citation type="journal article" date="2019" name="G3 (Bethesda)">
        <title>Hybrid Assembly of the Genome of the Entomopathogenic Nematode Steinernema carpocapsae Identifies the X-Chromosome.</title>
        <authorList>
            <person name="Serra L."/>
            <person name="Macchietto M."/>
            <person name="Macias-Munoz A."/>
            <person name="McGill C.J."/>
            <person name="Rodriguez I.M."/>
            <person name="Rodriguez B."/>
            <person name="Murad R."/>
            <person name="Mortazavi A."/>
        </authorList>
    </citation>
    <scope>NUCLEOTIDE SEQUENCE [LARGE SCALE GENOMIC DNA]</scope>
    <source>
        <strain evidence="2 3">ALL</strain>
    </source>
</reference>
<evidence type="ECO:0000256" key="1">
    <source>
        <dbReference type="SAM" id="SignalP"/>
    </source>
</evidence>
<comment type="caution">
    <text evidence="2">The sequence shown here is derived from an EMBL/GenBank/DDBJ whole genome shotgun (WGS) entry which is preliminary data.</text>
</comment>
<sequence>MCLITSLVIIAVVGDLILLNRANTTTSLDESSRPGRSKHLVDDNSVQNPLPDYFLYQMSDSVALIGSWFT</sequence>
<proteinExistence type="predicted"/>
<protein>
    <submittedName>
        <fullName evidence="2">Uncharacterized protein</fullName>
    </submittedName>
</protein>
<feature type="signal peptide" evidence="1">
    <location>
        <begin position="1"/>
        <end position="22"/>
    </location>
</feature>
<feature type="chain" id="PRO_5020236142" evidence="1">
    <location>
        <begin position="23"/>
        <end position="70"/>
    </location>
</feature>
<evidence type="ECO:0000313" key="2">
    <source>
        <dbReference type="EMBL" id="TMS37380.1"/>
    </source>
</evidence>
<evidence type="ECO:0000313" key="3">
    <source>
        <dbReference type="Proteomes" id="UP000298663"/>
    </source>
</evidence>
<keyword evidence="3" id="KW-1185">Reference proteome</keyword>
<organism evidence="2 3">
    <name type="scientific">Steinernema carpocapsae</name>
    <name type="common">Entomopathogenic nematode</name>
    <dbReference type="NCBI Taxonomy" id="34508"/>
    <lineage>
        <taxon>Eukaryota</taxon>
        <taxon>Metazoa</taxon>
        <taxon>Ecdysozoa</taxon>
        <taxon>Nematoda</taxon>
        <taxon>Chromadorea</taxon>
        <taxon>Rhabditida</taxon>
        <taxon>Tylenchina</taxon>
        <taxon>Panagrolaimomorpha</taxon>
        <taxon>Strongyloidoidea</taxon>
        <taxon>Steinernematidae</taxon>
        <taxon>Steinernema</taxon>
    </lineage>
</organism>
<dbReference type="AlphaFoldDB" id="A0A4U8UVE0"/>
<accession>A0A4U8UVE0</accession>
<name>A0A4U8UVE0_STECR</name>
<gene>
    <name evidence="2" type="ORF">L596_004322</name>
</gene>
<reference evidence="2 3" key="1">
    <citation type="journal article" date="2015" name="Genome Biol.">
        <title>Comparative genomics of Steinernema reveals deeply conserved gene regulatory networks.</title>
        <authorList>
            <person name="Dillman A.R."/>
            <person name="Macchietto M."/>
            <person name="Porter C.F."/>
            <person name="Rogers A."/>
            <person name="Williams B."/>
            <person name="Antoshechkin I."/>
            <person name="Lee M.M."/>
            <person name="Goodwin Z."/>
            <person name="Lu X."/>
            <person name="Lewis E.E."/>
            <person name="Goodrich-Blair H."/>
            <person name="Stock S.P."/>
            <person name="Adams B.J."/>
            <person name="Sternberg P.W."/>
            <person name="Mortazavi A."/>
        </authorList>
    </citation>
    <scope>NUCLEOTIDE SEQUENCE [LARGE SCALE GENOMIC DNA]</scope>
    <source>
        <strain evidence="2 3">ALL</strain>
    </source>
</reference>